<dbReference type="InterPro" id="IPR050270">
    <property type="entry name" value="DegV_domain_contain"/>
</dbReference>
<dbReference type="InterPro" id="IPR043168">
    <property type="entry name" value="DegV_C"/>
</dbReference>
<dbReference type="InterPro" id="IPR003797">
    <property type="entry name" value="DegV"/>
</dbReference>
<dbReference type="Gene3D" id="3.30.1180.10">
    <property type="match status" value="1"/>
</dbReference>
<organism evidence="2 3">
    <name type="scientific">Lysinibacillus odysseyi 34hs-1 = NBRC 100172</name>
    <dbReference type="NCBI Taxonomy" id="1220589"/>
    <lineage>
        <taxon>Bacteria</taxon>
        <taxon>Bacillati</taxon>
        <taxon>Bacillota</taxon>
        <taxon>Bacilli</taxon>
        <taxon>Bacillales</taxon>
        <taxon>Bacillaceae</taxon>
        <taxon>Lysinibacillus</taxon>
    </lineage>
</organism>
<gene>
    <name evidence="2" type="ORF">CD32_13865</name>
</gene>
<dbReference type="eggNOG" id="COG1307">
    <property type="taxonomic scope" value="Bacteria"/>
</dbReference>
<dbReference type="RefSeq" id="WP_036155626.1">
    <property type="nucleotide sequence ID" value="NZ_AVCX01000004.1"/>
</dbReference>
<evidence type="ECO:0000313" key="2">
    <source>
        <dbReference type="EMBL" id="KGR83785.1"/>
    </source>
</evidence>
<evidence type="ECO:0008006" key="4">
    <source>
        <dbReference type="Google" id="ProtNLM"/>
    </source>
</evidence>
<dbReference type="GO" id="GO:0008289">
    <property type="term" value="F:lipid binding"/>
    <property type="evidence" value="ECO:0007669"/>
    <property type="project" value="UniProtKB-KW"/>
</dbReference>
<dbReference type="SUPFAM" id="SSF82549">
    <property type="entry name" value="DAK1/DegV-like"/>
    <property type="match status" value="1"/>
</dbReference>
<dbReference type="Gene3D" id="3.40.50.10170">
    <property type="match status" value="1"/>
</dbReference>
<keyword evidence="1" id="KW-0446">Lipid-binding</keyword>
<dbReference type="STRING" id="1220589.CD32_13865"/>
<dbReference type="Proteomes" id="UP000030437">
    <property type="component" value="Unassembled WGS sequence"/>
</dbReference>
<accession>A0A0A3IK30</accession>
<dbReference type="PROSITE" id="PS51482">
    <property type="entry name" value="DEGV"/>
    <property type="match status" value="1"/>
</dbReference>
<dbReference type="PANTHER" id="PTHR33434:SF2">
    <property type="entry name" value="FATTY ACID-BINDING PROTEIN TM_1468"/>
    <property type="match status" value="1"/>
</dbReference>
<protein>
    <recommendedName>
        <fullName evidence="4">DegV domain-containing protein</fullName>
    </recommendedName>
</protein>
<name>A0A0A3IK30_9BACI</name>
<dbReference type="PANTHER" id="PTHR33434">
    <property type="entry name" value="DEGV DOMAIN-CONTAINING PROTEIN DR_1986-RELATED"/>
    <property type="match status" value="1"/>
</dbReference>
<evidence type="ECO:0000313" key="3">
    <source>
        <dbReference type="Proteomes" id="UP000030437"/>
    </source>
</evidence>
<dbReference type="NCBIfam" id="TIGR00762">
    <property type="entry name" value="DegV"/>
    <property type="match status" value="1"/>
</dbReference>
<comment type="caution">
    <text evidence="2">The sequence shown here is derived from an EMBL/GenBank/DDBJ whole genome shotgun (WGS) entry which is preliminary data.</text>
</comment>
<dbReference type="EMBL" id="JPVP01000057">
    <property type="protein sequence ID" value="KGR83785.1"/>
    <property type="molecule type" value="Genomic_DNA"/>
</dbReference>
<dbReference type="Pfam" id="PF02645">
    <property type="entry name" value="DegV"/>
    <property type="match status" value="1"/>
</dbReference>
<reference evidence="2 3" key="1">
    <citation type="submission" date="2014-02" db="EMBL/GenBank/DDBJ databases">
        <title>Draft genome sequence of Lysinibacillus odysseyi NBRC 100172.</title>
        <authorList>
            <person name="Zhang F."/>
            <person name="Wang G."/>
            <person name="Zhang L."/>
        </authorList>
    </citation>
    <scope>NUCLEOTIDE SEQUENCE [LARGE SCALE GENOMIC DNA]</scope>
    <source>
        <strain evidence="2 3">NBRC 100172</strain>
    </source>
</reference>
<proteinExistence type="predicted"/>
<keyword evidence="3" id="KW-1185">Reference proteome</keyword>
<sequence>MKTAVVTDSTAYLTQEERTRYNIRMVPLSVNLEDGTYEEEVTITASEFYDKVRGAKVFPKTTQPPVGKFVELFEELSKEYDEIVTIHLSSGISGTYQGAIQAGDMVNNIEVYAFDSEVACSPQGMFAIEAAKMAERGASAKEIIAKLDELKATMSAYFIVDDLAHLQRGGRLSAAAALIGGLLQVKPILHFVDKKIVPFEKIRTRKKAMRRVEELLKESTQQYEKLQAVVIHANCEEEGRAWLAQLEQDFPTVDFKFSYFGPVIATHLGEGAIAMGWMKKEG</sequence>
<dbReference type="AlphaFoldDB" id="A0A0A3IK30"/>
<evidence type="ECO:0000256" key="1">
    <source>
        <dbReference type="ARBA" id="ARBA00023121"/>
    </source>
</evidence>
<dbReference type="OrthoDB" id="9775494at2"/>